<dbReference type="KEGG" id="yti:FNA67_20055"/>
<evidence type="ECO:0000259" key="5">
    <source>
        <dbReference type="PROSITE" id="PS50977"/>
    </source>
</evidence>
<evidence type="ECO:0000313" key="7">
    <source>
        <dbReference type="Proteomes" id="UP000321062"/>
    </source>
</evidence>
<protein>
    <submittedName>
        <fullName evidence="6">TetR/AcrR family transcriptional regulator</fullName>
    </submittedName>
</protein>
<dbReference type="OrthoDB" id="5292901at2"/>
<dbReference type="Proteomes" id="UP000321062">
    <property type="component" value="Chromosome"/>
</dbReference>
<dbReference type="InterPro" id="IPR023772">
    <property type="entry name" value="DNA-bd_HTH_TetR-type_CS"/>
</dbReference>
<dbReference type="InterPro" id="IPR001647">
    <property type="entry name" value="HTH_TetR"/>
</dbReference>
<dbReference type="PRINTS" id="PR00455">
    <property type="entry name" value="HTHTETR"/>
</dbReference>
<evidence type="ECO:0000256" key="4">
    <source>
        <dbReference type="PROSITE-ProRule" id="PRU00335"/>
    </source>
</evidence>
<dbReference type="PANTHER" id="PTHR30055">
    <property type="entry name" value="HTH-TYPE TRANSCRIPTIONAL REGULATOR RUTR"/>
    <property type="match status" value="1"/>
</dbReference>
<dbReference type="Gene3D" id="1.10.357.10">
    <property type="entry name" value="Tetracycline Repressor, domain 2"/>
    <property type="match status" value="1"/>
</dbReference>
<dbReference type="InterPro" id="IPR050109">
    <property type="entry name" value="HTH-type_TetR-like_transc_reg"/>
</dbReference>
<name>A0A5B9DT13_9HYPH</name>
<dbReference type="EMBL" id="CP041690">
    <property type="protein sequence ID" value="QEE22313.1"/>
    <property type="molecule type" value="Genomic_DNA"/>
</dbReference>
<feature type="DNA-binding region" description="H-T-H motif" evidence="4">
    <location>
        <begin position="34"/>
        <end position="53"/>
    </location>
</feature>
<evidence type="ECO:0000256" key="1">
    <source>
        <dbReference type="ARBA" id="ARBA00023015"/>
    </source>
</evidence>
<dbReference type="PROSITE" id="PS50977">
    <property type="entry name" value="HTH_TETR_2"/>
    <property type="match status" value="1"/>
</dbReference>
<dbReference type="InterPro" id="IPR009057">
    <property type="entry name" value="Homeodomain-like_sf"/>
</dbReference>
<sequence>MLIEKARRQAPERRQSILEAARFLALRHGLRAVTMEAIAREAHVAKPTLYGYFPDKTAVYEAVMEELVVQFRAAFDTALAQPGDVVERVAGALADKHKTIVRVLEGSPHADELYDEHSRLAAEQFRRLEAHVETEVERALQGAGVARPRPLAQLVLAATYGVGRKARNVAEIGPAIRLVTERLVRPELA</sequence>
<evidence type="ECO:0000313" key="6">
    <source>
        <dbReference type="EMBL" id="QEE22313.1"/>
    </source>
</evidence>
<evidence type="ECO:0000256" key="2">
    <source>
        <dbReference type="ARBA" id="ARBA00023125"/>
    </source>
</evidence>
<dbReference type="PROSITE" id="PS01081">
    <property type="entry name" value="HTH_TETR_1"/>
    <property type="match status" value="1"/>
</dbReference>
<organism evidence="6 7">
    <name type="scientific">Paradevosia tibetensis</name>
    <dbReference type="NCBI Taxonomy" id="1447062"/>
    <lineage>
        <taxon>Bacteria</taxon>
        <taxon>Pseudomonadati</taxon>
        <taxon>Pseudomonadota</taxon>
        <taxon>Alphaproteobacteria</taxon>
        <taxon>Hyphomicrobiales</taxon>
        <taxon>Devosiaceae</taxon>
        <taxon>Paradevosia</taxon>
    </lineage>
</organism>
<dbReference type="GO" id="GO:0000976">
    <property type="term" value="F:transcription cis-regulatory region binding"/>
    <property type="evidence" value="ECO:0007669"/>
    <property type="project" value="TreeGrafter"/>
</dbReference>
<dbReference type="GO" id="GO:0003700">
    <property type="term" value="F:DNA-binding transcription factor activity"/>
    <property type="evidence" value="ECO:0007669"/>
    <property type="project" value="TreeGrafter"/>
</dbReference>
<gene>
    <name evidence="6" type="ORF">FNA67_20055</name>
</gene>
<keyword evidence="2 4" id="KW-0238">DNA-binding</keyword>
<evidence type="ECO:0000256" key="3">
    <source>
        <dbReference type="ARBA" id="ARBA00023163"/>
    </source>
</evidence>
<dbReference type="AlphaFoldDB" id="A0A5B9DT13"/>
<keyword evidence="1" id="KW-0805">Transcription regulation</keyword>
<dbReference type="SUPFAM" id="SSF46689">
    <property type="entry name" value="Homeodomain-like"/>
    <property type="match status" value="1"/>
</dbReference>
<keyword evidence="7" id="KW-1185">Reference proteome</keyword>
<dbReference type="PANTHER" id="PTHR30055:SF234">
    <property type="entry name" value="HTH-TYPE TRANSCRIPTIONAL REGULATOR BETI"/>
    <property type="match status" value="1"/>
</dbReference>
<accession>A0A5B9DT13</accession>
<dbReference type="Pfam" id="PF00440">
    <property type="entry name" value="TetR_N"/>
    <property type="match status" value="1"/>
</dbReference>
<reference evidence="6 7" key="1">
    <citation type="journal article" date="2015" name="Int. J. Syst. Evol. Microbiol.">
        <title>Youhaiella tibetensis gen. nov., sp. nov., isolated from subsurface sediment.</title>
        <authorList>
            <person name="Wang Y.X."/>
            <person name="Huang F.Q."/>
            <person name="Nogi Y."/>
            <person name="Pang S.J."/>
            <person name="Wang P.K."/>
            <person name="Lv J."/>
        </authorList>
    </citation>
    <scope>NUCLEOTIDE SEQUENCE [LARGE SCALE GENOMIC DNA]</scope>
    <source>
        <strain evidence="7">fig4</strain>
    </source>
</reference>
<keyword evidence="3" id="KW-0804">Transcription</keyword>
<feature type="domain" description="HTH tetR-type" evidence="5">
    <location>
        <begin position="11"/>
        <end position="71"/>
    </location>
</feature>
<proteinExistence type="predicted"/>